<sequence length="235" mass="25588">MKTIFSFLLLVIALSGCAKKSEFDDPIDPNGLYINPTAKYLALGDSYTVGQSIPLDQSFPYQLTRLLGREQTGDPTIIAATGWTTTNLIYAIDGSGVLDKKFDVVTLLIGVNDQYQGVSATTYSNNFTKLLNTAISFADNKPKRVFVLSIPDYSVTPYAASSDKAQIAAQIDQFNAINKQITLAAGVSYLDITDISRKANQDADLIAGDGLHPSAKMYSLWMERLEPLVRSALSQ</sequence>
<evidence type="ECO:0000313" key="3">
    <source>
        <dbReference type="EMBL" id="MFD0750497.1"/>
    </source>
</evidence>
<dbReference type="Pfam" id="PF13472">
    <property type="entry name" value="Lipase_GDSL_2"/>
    <property type="match status" value="1"/>
</dbReference>
<feature type="chain" id="PRO_5047383218" evidence="1">
    <location>
        <begin position="21"/>
        <end position="235"/>
    </location>
</feature>
<dbReference type="InterPro" id="IPR013830">
    <property type="entry name" value="SGNH_hydro"/>
</dbReference>
<evidence type="ECO:0000313" key="4">
    <source>
        <dbReference type="Proteomes" id="UP001596958"/>
    </source>
</evidence>
<dbReference type="PANTHER" id="PTHR30383">
    <property type="entry name" value="THIOESTERASE 1/PROTEASE 1/LYSOPHOSPHOLIPASE L1"/>
    <property type="match status" value="1"/>
</dbReference>
<feature type="domain" description="SGNH hydrolase-type esterase" evidence="2">
    <location>
        <begin position="42"/>
        <end position="219"/>
    </location>
</feature>
<dbReference type="PANTHER" id="PTHR30383:SF5">
    <property type="entry name" value="SGNH HYDROLASE-TYPE ESTERASE DOMAIN-CONTAINING PROTEIN"/>
    <property type="match status" value="1"/>
</dbReference>
<dbReference type="PROSITE" id="PS51257">
    <property type="entry name" value="PROKAR_LIPOPROTEIN"/>
    <property type="match status" value="1"/>
</dbReference>
<comment type="caution">
    <text evidence="3">The sequence shown here is derived from an EMBL/GenBank/DDBJ whole genome shotgun (WGS) entry which is preliminary data.</text>
</comment>
<gene>
    <name evidence="3" type="ORF">ACFQZS_10110</name>
</gene>
<feature type="signal peptide" evidence="1">
    <location>
        <begin position="1"/>
        <end position="20"/>
    </location>
</feature>
<dbReference type="EMBL" id="JBHTHU010000006">
    <property type="protein sequence ID" value="MFD0750497.1"/>
    <property type="molecule type" value="Genomic_DNA"/>
</dbReference>
<dbReference type="Gene3D" id="3.40.50.1110">
    <property type="entry name" value="SGNH hydrolase"/>
    <property type="match status" value="1"/>
</dbReference>
<keyword evidence="4" id="KW-1185">Reference proteome</keyword>
<evidence type="ECO:0000256" key="1">
    <source>
        <dbReference type="SAM" id="SignalP"/>
    </source>
</evidence>
<keyword evidence="3" id="KW-0378">Hydrolase</keyword>
<organism evidence="3 4">
    <name type="scientific">Mucilaginibacter calamicampi</name>
    <dbReference type="NCBI Taxonomy" id="1302352"/>
    <lineage>
        <taxon>Bacteria</taxon>
        <taxon>Pseudomonadati</taxon>
        <taxon>Bacteroidota</taxon>
        <taxon>Sphingobacteriia</taxon>
        <taxon>Sphingobacteriales</taxon>
        <taxon>Sphingobacteriaceae</taxon>
        <taxon>Mucilaginibacter</taxon>
    </lineage>
</organism>
<keyword evidence="1" id="KW-0732">Signal</keyword>
<name>A0ABW2YVW6_9SPHI</name>
<dbReference type="RefSeq" id="WP_377099815.1">
    <property type="nucleotide sequence ID" value="NZ_JBHTHU010000006.1"/>
</dbReference>
<protein>
    <submittedName>
        <fullName evidence="3">SGNH/GDSL hydrolase family protein</fullName>
    </submittedName>
</protein>
<dbReference type="Proteomes" id="UP001596958">
    <property type="component" value="Unassembled WGS sequence"/>
</dbReference>
<dbReference type="InterPro" id="IPR036514">
    <property type="entry name" value="SGNH_hydro_sf"/>
</dbReference>
<dbReference type="SUPFAM" id="SSF52266">
    <property type="entry name" value="SGNH hydrolase"/>
    <property type="match status" value="1"/>
</dbReference>
<proteinExistence type="predicted"/>
<accession>A0ABW2YVW6</accession>
<evidence type="ECO:0000259" key="2">
    <source>
        <dbReference type="Pfam" id="PF13472"/>
    </source>
</evidence>
<reference evidence="4" key="1">
    <citation type="journal article" date="2019" name="Int. J. Syst. Evol. Microbiol.">
        <title>The Global Catalogue of Microorganisms (GCM) 10K type strain sequencing project: providing services to taxonomists for standard genome sequencing and annotation.</title>
        <authorList>
            <consortium name="The Broad Institute Genomics Platform"/>
            <consortium name="The Broad Institute Genome Sequencing Center for Infectious Disease"/>
            <person name="Wu L."/>
            <person name="Ma J."/>
        </authorList>
    </citation>
    <scope>NUCLEOTIDE SEQUENCE [LARGE SCALE GENOMIC DNA]</scope>
    <source>
        <strain evidence="4">CCUG 63418</strain>
    </source>
</reference>
<dbReference type="GO" id="GO:0016787">
    <property type="term" value="F:hydrolase activity"/>
    <property type="evidence" value="ECO:0007669"/>
    <property type="project" value="UniProtKB-KW"/>
</dbReference>
<dbReference type="CDD" id="cd01832">
    <property type="entry name" value="SGNH_hydrolase_like_1"/>
    <property type="match status" value="1"/>
</dbReference>
<dbReference type="InterPro" id="IPR051532">
    <property type="entry name" value="Ester_Hydrolysis_Enzymes"/>
</dbReference>